<evidence type="ECO:0000313" key="2">
    <source>
        <dbReference type="Proteomes" id="UP000189911"/>
    </source>
</evidence>
<evidence type="ECO:0000313" key="1">
    <source>
        <dbReference type="EMBL" id="SCU87810.1"/>
    </source>
</evidence>
<dbReference type="Proteomes" id="UP000189911">
    <property type="component" value="Chromosome D"/>
</dbReference>
<reference evidence="2" key="1">
    <citation type="submission" date="2016-03" db="EMBL/GenBank/DDBJ databases">
        <authorList>
            <person name="Devillers Hugo."/>
        </authorList>
    </citation>
    <scope>NUCLEOTIDE SEQUENCE [LARGE SCALE GENOMIC DNA]</scope>
</reference>
<dbReference type="EMBL" id="LT598448">
    <property type="protein sequence ID" value="SCU87810.1"/>
    <property type="molecule type" value="Genomic_DNA"/>
</dbReference>
<gene>
    <name evidence="1" type="ORF">LANO_0D00144G</name>
</gene>
<accession>A0A1G4JD28</accession>
<dbReference type="CDD" id="cd06974">
    <property type="entry name" value="TerD_like"/>
    <property type="match status" value="1"/>
</dbReference>
<dbReference type="PANTHER" id="PTHR32097">
    <property type="entry name" value="CAMP-BINDING PROTEIN 1-RELATED"/>
    <property type="match status" value="1"/>
</dbReference>
<keyword evidence="2" id="KW-1185">Reference proteome</keyword>
<protein>
    <submittedName>
        <fullName evidence="1">LANO_0D00144g1_1</fullName>
    </submittedName>
</protein>
<dbReference type="InterPro" id="IPR051324">
    <property type="entry name" value="Stress/Tellurium_Resist"/>
</dbReference>
<sequence>MNVAVSKKLLSYRKALYKVDELLDDSPSQQCNYDMVFTFAAEMAYMGYSFSDSALKYLKSLSVSSLQVFRSTARQVVEEALGAEKKYVPLFRKFPESIPDRDLLIEAVHEKLDKYSYSLYYVVYGRWSSDEYNGSWFGRRSSDVDFQDPIERPELISHRKLVALDIVDEKVVLELFQNLISTSTSTTVSDKEFIKEVIKRNDSWSSALPESIPNKENLMVVIAYAVEKAGSFNDKLRELFTKFLKTATDVLRLAAAFSDSDVSLEEHTRFKLSNSQRKFLMSMLDKLDCSLALEDILRFRGLWLILAKYLHVNAYVKQYPKATRIIHTIRSDPKSIETFNRTIEKSLTAIRIERDSGNMKTKLEKILNSLKSRPGDFARRLDHLLRISSSPEQDVLLEEFLKVTPSIATPLLLNLSTHFRYRSSKSPIRVYLPKGSATNVIIEDEDKRLALSDEICYQLESGIDATLIKRFKNLDSLGNVYIDPKLEDFIVPIGMRNVSESLQTLARGSKIRFDKCAKVIRLFLYWEKIPECKGQYNSRVDVDLSSLQLGENYENRGEIGYYNLENAGITHSGDITDAPNGAAEFIDIDLEVLRLKHPDIRYLGMTVNSYSGQSFDTFVAKAGFMLRDGDSGNFFEPKTVEQKFDVVSATKFNVPMVLDIKQNAIIWLDVGVYHKQRHSVNLNEKSSEVGPLVKYAVHIYREKCNLLKLLKLHADARATSLSYSLESHKSYDTVFDTNFASKVDEIMGKFLV</sequence>
<organism evidence="1 2">
    <name type="scientific">Lachancea nothofagi CBS 11611</name>
    <dbReference type="NCBI Taxonomy" id="1266666"/>
    <lineage>
        <taxon>Eukaryota</taxon>
        <taxon>Fungi</taxon>
        <taxon>Dikarya</taxon>
        <taxon>Ascomycota</taxon>
        <taxon>Saccharomycotina</taxon>
        <taxon>Saccharomycetes</taxon>
        <taxon>Saccharomycetales</taxon>
        <taxon>Saccharomycetaceae</taxon>
        <taxon>Lachancea</taxon>
    </lineage>
</organism>
<proteinExistence type="predicted"/>
<dbReference type="OrthoDB" id="4034597at2759"/>
<dbReference type="PANTHER" id="PTHR32097:SF18">
    <property type="entry name" value="RING-TYPE DOMAIN-CONTAINING PROTEIN"/>
    <property type="match status" value="1"/>
</dbReference>
<dbReference type="AlphaFoldDB" id="A0A1G4JD28"/>
<name>A0A1G4JD28_9SACH</name>
<dbReference type="InterPro" id="IPR003325">
    <property type="entry name" value="TerD"/>
</dbReference>